<keyword evidence="6 8" id="KW-0413">Isomerase</keyword>
<dbReference type="InterPro" id="IPR014718">
    <property type="entry name" value="GH-type_carb-bd"/>
</dbReference>
<comment type="pathway">
    <text evidence="2 8">Carbohydrate metabolism; hexose metabolism.</text>
</comment>
<gene>
    <name evidence="12" type="ORF">H5P30_17510</name>
</gene>
<name>A0A7X1B118_9BACT</name>
<dbReference type="PANTHER" id="PTHR10091">
    <property type="entry name" value="ALDOSE-1-EPIMERASE"/>
    <property type="match status" value="1"/>
</dbReference>
<proteinExistence type="inferred from homology"/>
<dbReference type="InterPro" id="IPR018052">
    <property type="entry name" value="Ald1_epimerase_CS"/>
</dbReference>
<evidence type="ECO:0000256" key="3">
    <source>
        <dbReference type="ARBA" id="ARBA00006206"/>
    </source>
</evidence>
<dbReference type="PANTHER" id="PTHR10091:SF0">
    <property type="entry name" value="GALACTOSE MUTAROTASE"/>
    <property type="match status" value="1"/>
</dbReference>
<dbReference type="RefSeq" id="WP_185694205.1">
    <property type="nucleotide sequence ID" value="NZ_JACHVA010000127.1"/>
</dbReference>
<feature type="binding site" evidence="10">
    <location>
        <position position="254"/>
    </location>
    <ligand>
        <name>beta-D-galactose</name>
        <dbReference type="ChEBI" id="CHEBI:27667"/>
    </ligand>
</feature>
<dbReference type="GO" id="GO:0006006">
    <property type="term" value="P:glucose metabolic process"/>
    <property type="evidence" value="ECO:0007669"/>
    <property type="project" value="TreeGrafter"/>
</dbReference>
<dbReference type="AlphaFoldDB" id="A0A7X1B118"/>
<dbReference type="GO" id="GO:0030246">
    <property type="term" value="F:carbohydrate binding"/>
    <property type="evidence" value="ECO:0007669"/>
    <property type="project" value="InterPro"/>
</dbReference>
<comment type="caution">
    <text evidence="12">The sequence shown here is derived from an EMBL/GenBank/DDBJ whole genome shotgun (WGS) entry which is preliminary data.</text>
</comment>
<dbReference type="EC" id="5.1.3.3" evidence="4 8"/>
<evidence type="ECO:0000256" key="11">
    <source>
        <dbReference type="PIRSR" id="PIRSR005096-3"/>
    </source>
</evidence>
<dbReference type="InterPro" id="IPR015443">
    <property type="entry name" value="Aldose_1-epimerase"/>
</dbReference>
<dbReference type="InterPro" id="IPR011013">
    <property type="entry name" value="Gal_mutarotase_sf_dom"/>
</dbReference>
<dbReference type="GO" id="GO:0005737">
    <property type="term" value="C:cytoplasm"/>
    <property type="evidence" value="ECO:0007669"/>
    <property type="project" value="TreeGrafter"/>
</dbReference>
<dbReference type="GO" id="GO:0004034">
    <property type="term" value="F:aldose 1-epimerase activity"/>
    <property type="evidence" value="ECO:0007669"/>
    <property type="project" value="UniProtKB-EC"/>
</dbReference>
<protein>
    <recommendedName>
        <fullName evidence="5 8">Aldose 1-epimerase</fullName>
        <ecNumber evidence="4 8">5.1.3.3</ecNumber>
    </recommendedName>
</protein>
<evidence type="ECO:0000256" key="6">
    <source>
        <dbReference type="ARBA" id="ARBA00023235"/>
    </source>
</evidence>
<evidence type="ECO:0000256" key="4">
    <source>
        <dbReference type="ARBA" id="ARBA00013185"/>
    </source>
</evidence>
<evidence type="ECO:0000256" key="7">
    <source>
        <dbReference type="ARBA" id="ARBA00023277"/>
    </source>
</evidence>
<evidence type="ECO:0000256" key="2">
    <source>
        <dbReference type="ARBA" id="ARBA00005028"/>
    </source>
</evidence>
<dbReference type="PIRSF" id="PIRSF005096">
    <property type="entry name" value="GALM"/>
    <property type="match status" value="1"/>
</dbReference>
<feature type="binding site" evidence="11">
    <location>
        <begin position="81"/>
        <end position="82"/>
    </location>
    <ligand>
        <name>beta-D-galactose</name>
        <dbReference type="ChEBI" id="CHEBI:27667"/>
    </ligand>
</feature>
<dbReference type="PROSITE" id="PS00545">
    <property type="entry name" value="ALDOSE_1_EPIMERASE"/>
    <property type="match status" value="1"/>
</dbReference>
<dbReference type="InterPro" id="IPR047215">
    <property type="entry name" value="Galactose_mutarotase-like"/>
</dbReference>
<accession>A0A7X1B118</accession>
<dbReference type="GO" id="GO:0033499">
    <property type="term" value="P:galactose catabolic process via UDP-galactose, Leloir pathway"/>
    <property type="evidence" value="ECO:0007669"/>
    <property type="project" value="TreeGrafter"/>
</dbReference>
<reference evidence="12 13" key="1">
    <citation type="submission" date="2020-07" db="EMBL/GenBank/DDBJ databases">
        <authorList>
            <person name="Feng X."/>
        </authorList>
    </citation>
    <scope>NUCLEOTIDE SEQUENCE [LARGE SCALE GENOMIC DNA]</scope>
    <source>
        <strain evidence="12 13">JCM14086</strain>
    </source>
</reference>
<dbReference type="SUPFAM" id="SSF74650">
    <property type="entry name" value="Galactose mutarotase-like"/>
    <property type="match status" value="1"/>
</dbReference>
<keyword evidence="7 8" id="KW-0119">Carbohydrate metabolism</keyword>
<dbReference type="InterPro" id="IPR008183">
    <property type="entry name" value="Aldose_1/G6P_1-epimerase"/>
</dbReference>
<evidence type="ECO:0000256" key="5">
    <source>
        <dbReference type="ARBA" id="ARBA00014165"/>
    </source>
</evidence>
<feature type="binding site" evidence="11">
    <location>
        <begin position="182"/>
        <end position="184"/>
    </location>
    <ligand>
        <name>beta-D-galactose</name>
        <dbReference type="ChEBI" id="CHEBI:27667"/>
    </ligand>
</feature>
<feature type="active site" description="Proton donor" evidence="9">
    <location>
        <position position="182"/>
    </location>
</feature>
<evidence type="ECO:0000256" key="8">
    <source>
        <dbReference type="PIRNR" id="PIRNR005096"/>
    </source>
</evidence>
<comment type="catalytic activity">
    <reaction evidence="1 8">
        <text>alpha-D-glucose = beta-D-glucose</text>
        <dbReference type="Rhea" id="RHEA:10264"/>
        <dbReference type="ChEBI" id="CHEBI:15903"/>
        <dbReference type="ChEBI" id="CHEBI:17925"/>
        <dbReference type="EC" id="5.1.3.3"/>
    </reaction>
</comment>
<dbReference type="EMBL" id="JACHVA010000127">
    <property type="protein sequence ID" value="MBC2603582.1"/>
    <property type="molecule type" value="Genomic_DNA"/>
</dbReference>
<dbReference type="CDD" id="cd09019">
    <property type="entry name" value="galactose_mutarotase_like"/>
    <property type="match status" value="1"/>
</dbReference>
<dbReference type="UniPathway" id="UPA00242"/>
<dbReference type="Proteomes" id="UP000525652">
    <property type="component" value="Unassembled WGS sequence"/>
</dbReference>
<evidence type="ECO:0000313" key="12">
    <source>
        <dbReference type="EMBL" id="MBC2603582.1"/>
    </source>
</evidence>
<organism evidence="12 13">
    <name type="scientific">Puniceicoccus vermicola</name>
    <dbReference type="NCBI Taxonomy" id="388746"/>
    <lineage>
        <taxon>Bacteria</taxon>
        <taxon>Pseudomonadati</taxon>
        <taxon>Verrucomicrobiota</taxon>
        <taxon>Opitutia</taxon>
        <taxon>Puniceicoccales</taxon>
        <taxon>Puniceicoccaceae</taxon>
        <taxon>Puniceicoccus</taxon>
    </lineage>
</organism>
<dbReference type="Gene3D" id="2.70.98.10">
    <property type="match status" value="1"/>
</dbReference>
<keyword evidence="13" id="KW-1185">Reference proteome</keyword>
<feature type="active site" description="Proton acceptor" evidence="9">
    <location>
        <position position="320"/>
    </location>
</feature>
<sequence length="355" mass="39633">MHEIQTEPFGQLPDGREVTRFTLTNANGMIVRVINYGGIIQQILVPDRDGNLADVVLGEPDLAGYLDHHPHYGAITGRFANRIRNGQFVLNGHQYQLPKNKDGLHCLHGGAKGFDKRLWSADTMTDGGDSVVHLSYTSPHEEEGFPGELETVVSYRLTENNELRIDYAAHSNRTTIINLTNHSYFNLGGQENLSARDHEVCIKAPYFAPTDEADIPTGEILSVEGTDFDFQESALLDTKMKGNHPQLVKTGGFDHSFVFGKRHSDRPWDCRVVHQPTGRTMEVLTSEPCVQLYTGNSLGETEVAGKNGKTPVKHQALCLETQHLPDSPNIPYFPSTRLEPEETFRSFTTYRFGVL</sequence>
<evidence type="ECO:0000313" key="13">
    <source>
        <dbReference type="Proteomes" id="UP000525652"/>
    </source>
</evidence>
<dbReference type="NCBIfam" id="NF008277">
    <property type="entry name" value="PRK11055.1"/>
    <property type="match status" value="1"/>
</dbReference>
<comment type="similarity">
    <text evidence="3 8">Belongs to the aldose epimerase family.</text>
</comment>
<evidence type="ECO:0000256" key="9">
    <source>
        <dbReference type="PIRSR" id="PIRSR005096-1"/>
    </source>
</evidence>
<evidence type="ECO:0000256" key="10">
    <source>
        <dbReference type="PIRSR" id="PIRSR005096-2"/>
    </source>
</evidence>
<dbReference type="Pfam" id="PF01263">
    <property type="entry name" value="Aldose_epim"/>
    <property type="match status" value="1"/>
</dbReference>
<evidence type="ECO:0000256" key="1">
    <source>
        <dbReference type="ARBA" id="ARBA00001614"/>
    </source>
</evidence>